<dbReference type="AlphaFoldDB" id="A0A379FVX2"/>
<protein>
    <submittedName>
        <fullName evidence="2">Uncharacterized protein</fullName>
    </submittedName>
</protein>
<dbReference type="Proteomes" id="UP000254208">
    <property type="component" value="Unassembled WGS sequence"/>
</dbReference>
<proteinExistence type="predicted"/>
<sequence length="287" mass="32910">MNSINHIRLGVERIFFIISLVLVFGFTVIIINHYKVDLFIGKPLMYLLYYLIAMLAPLLISQILLWVIYGFKGIPFRLMLTRKILVFVFAFIASLCVIYLLLIGIIPFMVFDHALIFILYEYFFIFLLFACLIGLSAGVIVYIHTVKNVSHPFQYPHPIFRLMTFLALYLVIMNALAIGIVNQINLNIMVILAGTIAGYVGYWGHGFLQQYTATCSRKLRITLSTIISLVILALLVLLNVLLPNRLNMFGLFLLFFIELAIAITLGRFTYQKNNHQKDGSTMRINHD</sequence>
<organism evidence="2 3">
    <name type="scientific">Providencia rettgeri</name>
    <dbReference type="NCBI Taxonomy" id="587"/>
    <lineage>
        <taxon>Bacteria</taxon>
        <taxon>Pseudomonadati</taxon>
        <taxon>Pseudomonadota</taxon>
        <taxon>Gammaproteobacteria</taxon>
        <taxon>Enterobacterales</taxon>
        <taxon>Morganellaceae</taxon>
        <taxon>Providencia</taxon>
    </lineage>
</organism>
<dbReference type="EMBL" id="UGTZ01000001">
    <property type="protein sequence ID" value="SUC32796.1"/>
    <property type="molecule type" value="Genomic_DNA"/>
</dbReference>
<keyword evidence="1" id="KW-0812">Transmembrane</keyword>
<evidence type="ECO:0000313" key="2">
    <source>
        <dbReference type="EMBL" id="SUC32796.1"/>
    </source>
</evidence>
<gene>
    <name evidence="2" type="ORF">NCTC11801_03798</name>
</gene>
<accession>A0A379FVX2</accession>
<name>A0A379FVX2_PRORE</name>
<dbReference type="RefSeq" id="WP_115167898.1">
    <property type="nucleotide sequence ID" value="NZ_CP077317.1"/>
</dbReference>
<evidence type="ECO:0000256" key="1">
    <source>
        <dbReference type="SAM" id="Phobius"/>
    </source>
</evidence>
<feature type="transmembrane region" description="Helical" evidence="1">
    <location>
        <begin position="46"/>
        <end position="72"/>
    </location>
</feature>
<dbReference type="GeneID" id="93674428"/>
<evidence type="ECO:0000313" key="3">
    <source>
        <dbReference type="Proteomes" id="UP000254208"/>
    </source>
</evidence>
<feature type="transmembrane region" description="Helical" evidence="1">
    <location>
        <begin position="248"/>
        <end position="270"/>
    </location>
</feature>
<reference evidence="2 3" key="1">
    <citation type="submission" date="2018-06" db="EMBL/GenBank/DDBJ databases">
        <authorList>
            <consortium name="Pathogen Informatics"/>
            <person name="Doyle S."/>
        </authorList>
    </citation>
    <scope>NUCLEOTIDE SEQUENCE [LARGE SCALE GENOMIC DNA]</scope>
    <source>
        <strain evidence="2 3">NCTC11801</strain>
    </source>
</reference>
<keyword evidence="1" id="KW-0472">Membrane</keyword>
<feature type="transmembrane region" description="Helical" evidence="1">
    <location>
        <begin position="220"/>
        <end position="242"/>
    </location>
</feature>
<feature type="transmembrane region" description="Helical" evidence="1">
    <location>
        <begin position="84"/>
        <end position="110"/>
    </location>
</feature>
<keyword evidence="1" id="KW-1133">Transmembrane helix</keyword>
<feature type="transmembrane region" description="Helical" evidence="1">
    <location>
        <begin position="186"/>
        <end position="208"/>
    </location>
</feature>
<feature type="transmembrane region" description="Helical" evidence="1">
    <location>
        <begin position="14"/>
        <end position="34"/>
    </location>
</feature>
<feature type="transmembrane region" description="Helical" evidence="1">
    <location>
        <begin position="122"/>
        <end position="146"/>
    </location>
</feature>
<feature type="transmembrane region" description="Helical" evidence="1">
    <location>
        <begin position="158"/>
        <end position="180"/>
    </location>
</feature>